<feature type="signal peptide" evidence="2">
    <location>
        <begin position="1"/>
        <end position="19"/>
    </location>
</feature>
<protein>
    <submittedName>
        <fullName evidence="3">Carboxypeptidase regulatory-like domain-containing protein</fullName>
    </submittedName>
</protein>
<keyword evidence="3" id="KW-0121">Carboxypeptidase</keyword>
<dbReference type="Proteomes" id="UP000748308">
    <property type="component" value="Unassembled WGS sequence"/>
</dbReference>
<evidence type="ECO:0000313" key="4">
    <source>
        <dbReference type="Proteomes" id="UP000748308"/>
    </source>
</evidence>
<keyword evidence="3" id="KW-0645">Protease</keyword>
<evidence type="ECO:0000256" key="2">
    <source>
        <dbReference type="SAM" id="SignalP"/>
    </source>
</evidence>
<evidence type="ECO:0000256" key="1">
    <source>
        <dbReference type="SAM" id="MobiDB-lite"/>
    </source>
</evidence>
<feature type="compositionally biased region" description="Pro residues" evidence="1">
    <location>
        <begin position="32"/>
        <end position="41"/>
    </location>
</feature>
<comment type="caution">
    <text evidence="3">The sequence shown here is derived from an EMBL/GenBank/DDBJ whole genome shotgun (WGS) entry which is preliminary data.</text>
</comment>
<sequence length="172" mass="18164">MKRILAAALLAGLVVAALAAPAPSAQPAAAPGEPPPAPAPASDPGARRAQAVLHGAVTDGRGTPLAGAAVKIFEEGFLLAEGLTGPDGAYEVPYSYVPDIDWTLVAWFVPAGEALIPEIYILRESLRSKTRELWSACLPRVEVRPHLRLDASLVDREAKLQQMGECLGQQER</sequence>
<dbReference type="SUPFAM" id="SSF49464">
    <property type="entry name" value="Carboxypeptidase regulatory domain-like"/>
    <property type="match status" value="1"/>
</dbReference>
<keyword evidence="2" id="KW-0732">Signal</keyword>
<keyword evidence="3" id="KW-0378">Hydrolase</keyword>
<organism evidence="3 4">
    <name type="scientific">Eiseniibacteriota bacterium</name>
    <dbReference type="NCBI Taxonomy" id="2212470"/>
    <lineage>
        <taxon>Bacteria</taxon>
        <taxon>Candidatus Eiseniibacteriota</taxon>
    </lineage>
</organism>
<dbReference type="AlphaFoldDB" id="A0A937XCF1"/>
<feature type="chain" id="PRO_5037736444" evidence="2">
    <location>
        <begin position="20"/>
        <end position="172"/>
    </location>
</feature>
<reference evidence="3" key="1">
    <citation type="submission" date="2019-03" db="EMBL/GenBank/DDBJ databases">
        <title>Lake Tanganyika Metagenome-Assembled Genomes (MAGs).</title>
        <authorList>
            <person name="Tran P."/>
        </authorList>
    </citation>
    <scope>NUCLEOTIDE SEQUENCE</scope>
    <source>
        <strain evidence="3">M_DeepCast_400m_m2_100</strain>
    </source>
</reference>
<gene>
    <name evidence="3" type="ORF">FJY75_08555</name>
</gene>
<feature type="region of interest" description="Disordered" evidence="1">
    <location>
        <begin position="25"/>
        <end position="45"/>
    </location>
</feature>
<evidence type="ECO:0000313" key="3">
    <source>
        <dbReference type="EMBL" id="MBM3317891.1"/>
    </source>
</evidence>
<dbReference type="EMBL" id="VGIY01000212">
    <property type="protein sequence ID" value="MBM3317891.1"/>
    <property type="molecule type" value="Genomic_DNA"/>
</dbReference>
<name>A0A937XCF1_UNCEI</name>
<dbReference type="GO" id="GO:0004180">
    <property type="term" value="F:carboxypeptidase activity"/>
    <property type="evidence" value="ECO:0007669"/>
    <property type="project" value="UniProtKB-KW"/>
</dbReference>
<dbReference type="InterPro" id="IPR008969">
    <property type="entry name" value="CarboxyPept-like_regulatory"/>
</dbReference>
<proteinExistence type="predicted"/>
<accession>A0A937XCF1</accession>